<keyword evidence="1" id="KW-0175">Coiled coil</keyword>
<reference evidence="4" key="1">
    <citation type="journal article" date="2009" name="Appl. Environ. Microbiol.">
        <title>Complete genome sequence of the chemolithoautotrophic marine magnetotactic coccus strain MC-1.</title>
        <authorList>
            <person name="Schubbe S."/>
            <person name="Williams T.J."/>
            <person name="Xie G."/>
            <person name="Kiss H.E."/>
            <person name="Brettin T.S."/>
            <person name="Martinez D."/>
            <person name="Ross C.A."/>
            <person name="Schuler D."/>
            <person name="Cox B.L."/>
            <person name="Nealson K.H."/>
            <person name="Bazylinski D.A."/>
        </authorList>
    </citation>
    <scope>NUCLEOTIDE SEQUENCE [LARGE SCALE GENOMIC DNA]</scope>
    <source>
        <strain evidence="4">ATCC BAA-1437 / JCM 17883 / MC-1</strain>
    </source>
</reference>
<feature type="coiled-coil region" evidence="1">
    <location>
        <begin position="349"/>
        <end position="383"/>
    </location>
</feature>
<dbReference type="KEGG" id="mgm:Mmc1_1286"/>
<dbReference type="AlphaFoldDB" id="A0L754"/>
<dbReference type="GO" id="GO:0016887">
    <property type="term" value="F:ATP hydrolysis activity"/>
    <property type="evidence" value="ECO:0007669"/>
    <property type="project" value="InterPro"/>
</dbReference>
<dbReference type="HOGENOM" id="CLU_006611_1_0_5"/>
<dbReference type="eggNOG" id="COG0419">
    <property type="taxonomic scope" value="Bacteria"/>
</dbReference>
<name>A0L754_MAGMM</name>
<feature type="domain" description="Rad50/SbcC-type AAA" evidence="2">
    <location>
        <begin position="27"/>
        <end position="210"/>
    </location>
</feature>
<organism evidence="3 4">
    <name type="scientific">Magnetococcus marinus (strain ATCC BAA-1437 / JCM 17883 / MC-1)</name>
    <dbReference type="NCBI Taxonomy" id="156889"/>
    <lineage>
        <taxon>Bacteria</taxon>
        <taxon>Pseudomonadati</taxon>
        <taxon>Pseudomonadota</taxon>
        <taxon>Magnetococcia</taxon>
        <taxon>Magnetococcales</taxon>
        <taxon>Magnetococcaceae</taxon>
        <taxon>Magnetococcus</taxon>
    </lineage>
</organism>
<sequence length="633" mass="71406">MNAREEIVPACGNHILLGAEFSGGFLEGGKLEFLPGLNCVIGGRGTGKTTILEFIRYTLGLMPELQRNSRSRAHSVVQNNLANGRVKLGIQTAHGMRYTADRPWNDECQVLNERGEITTISLDRDRIFKADIYSQNEIEQIATDTGFQLKLIDQFEEESIRRINGDISKLMRDINHSAGELLQINRQMQDLAETASELTAIEEKLKGFEQLSDGPDAEAINAAHAHKALRDRESQSLNALQTEIDAFSSRYQKGMSALMQKLNAHFNPEYLEGPNEAVFEAASGHVQYMLDEMIKNVPIIEELCQIAGTELSQLDEELKLRHGKQEQAYREMVERSQEEQGRAAERNQIQKRHLEVTEARRQFEELKKQHAELSETHRTMTSKLSDLRDERFLLRRNVADRLTKQLDPMIRVTITQSGNRQAFADLLSEGLKGSGLRYASIVEKVVQNLSPEEVSTIIHRRDVKRLSDVAGLDETRSARVIDLLSDNGFANRLEVVELDDLPRIELQDGDNYKDATALSTGQRCTTILPILLLESDRPLLIDQPEDNLDNAFIFDTIVKSIKKAKATRQLIFVTHNPNIPVLGEAERVFVLSSDGKRGRIQCAGSVDEVKGEIETLLEGGREAFLQRKERYGH</sequence>
<evidence type="ECO:0000256" key="1">
    <source>
        <dbReference type="SAM" id="Coils"/>
    </source>
</evidence>
<reference evidence="3 4" key="2">
    <citation type="journal article" date="2012" name="Int. J. Syst. Evol. Microbiol.">
        <title>Magnetococcus marinus gen. nov., sp. nov., a marine, magnetotactic bacterium that represents a novel lineage (Magnetococcaceae fam. nov.; Magnetococcales ord. nov.) at the base of the Alphaproteobacteria.</title>
        <authorList>
            <person name="Bazylinski D.A."/>
            <person name="Williams T.J."/>
            <person name="Lefevre C.T."/>
            <person name="Berg R.J."/>
            <person name="Zhang C.L."/>
            <person name="Bowser S.S."/>
            <person name="Dean A.J."/>
            <person name="Beveridge T.J."/>
        </authorList>
    </citation>
    <scope>NUCLEOTIDE SEQUENCE [LARGE SCALE GENOMIC DNA]</scope>
    <source>
        <strain evidence="4">ATCC BAA-1437 / JCM 17883 / MC-1</strain>
    </source>
</reference>
<accession>A0L754</accession>
<evidence type="ECO:0000259" key="2">
    <source>
        <dbReference type="Pfam" id="PF13476"/>
    </source>
</evidence>
<dbReference type="GO" id="GO:0006302">
    <property type="term" value="P:double-strand break repair"/>
    <property type="evidence" value="ECO:0007669"/>
    <property type="project" value="InterPro"/>
</dbReference>
<dbReference type="SUPFAM" id="SSF52540">
    <property type="entry name" value="P-loop containing nucleoside triphosphate hydrolases"/>
    <property type="match status" value="1"/>
</dbReference>
<dbReference type="EMBL" id="CP000471">
    <property type="protein sequence ID" value="ABK43797.1"/>
    <property type="molecule type" value="Genomic_DNA"/>
</dbReference>
<protein>
    <recommendedName>
        <fullName evidence="2">Rad50/SbcC-type AAA domain-containing protein</fullName>
    </recommendedName>
</protein>
<dbReference type="Pfam" id="PF13476">
    <property type="entry name" value="AAA_23"/>
    <property type="match status" value="1"/>
</dbReference>
<dbReference type="Proteomes" id="UP000002586">
    <property type="component" value="Chromosome"/>
</dbReference>
<gene>
    <name evidence="3" type="ordered locus">Mmc1_1286</name>
</gene>
<dbReference type="Gene3D" id="3.40.50.300">
    <property type="entry name" value="P-loop containing nucleotide triphosphate hydrolases"/>
    <property type="match status" value="2"/>
</dbReference>
<dbReference type="InterPro" id="IPR027417">
    <property type="entry name" value="P-loop_NTPase"/>
</dbReference>
<proteinExistence type="predicted"/>
<evidence type="ECO:0000313" key="4">
    <source>
        <dbReference type="Proteomes" id="UP000002586"/>
    </source>
</evidence>
<dbReference type="STRING" id="156889.Mmc1_1286"/>
<dbReference type="InterPro" id="IPR038729">
    <property type="entry name" value="Rad50/SbcC_AAA"/>
</dbReference>
<feature type="coiled-coil region" evidence="1">
    <location>
        <begin position="184"/>
        <end position="211"/>
    </location>
</feature>
<evidence type="ECO:0000313" key="3">
    <source>
        <dbReference type="EMBL" id="ABK43797.1"/>
    </source>
</evidence>
<keyword evidence="4" id="KW-1185">Reference proteome</keyword>
<dbReference type="eggNOG" id="COG2274">
    <property type="taxonomic scope" value="Bacteria"/>
</dbReference>